<evidence type="ECO:0000313" key="2">
    <source>
        <dbReference type="EMBL" id="GMI28788.1"/>
    </source>
</evidence>
<dbReference type="GO" id="GO:0016020">
    <property type="term" value="C:membrane"/>
    <property type="evidence" value="ECO:0007669"/>
    <property type="project" value="TreeGrafter"/>
</dbReference>
<dbReference type="InterPro" id="IPR000073">
    <property type="entry name" value="AB_hydrolase_1"/>
</dbReference>
<dbReference type="Proteomes" id="UP001165065">
    <property type="component" value="Unassembled WGS sequence"/>
</dbReference>
<dbReference type="InterPro" id="IPR050266">
    <property type="entry name" value="AB_hydrolase_sf"/>
</dbReference>
<gene>
    <name evidence="2" type="ORF">TrCOL_g2185</name>
</gene>
<dbReference type="PANTHER" id="PTHR43798:SF33">
    <property type="entry name" value="HYDROLASE, PUTATIVE (AFU_ORTHOLOGUE AFUA_2G14860)-RELATED"/>
    <property type="match status" value="1"/>
</dbReference>
<dbReference type="AlphaFoldDB" id="A0A9W7G240"/>
<sequence>MMLESDGAILEYYDVGPRDGEVVLCFHGLMDSVYHWGQDAKVTGDLVAAGFRVVAASCRGHGNSSKHYDPADYGDKLIEDQVRLLDTLKVDKAHLVGYSMGAETAIALTVRHPSRVRSLCVCCSGWTESTKVYDDALRILKILNCMWYPCCCPCFCLLFMRCLGSAAPVFDVGAAIALVNSMGALVPVPEDDMRAIEVPVCGIAAEKDQERVFLERMKGVVPDYTHTVIPKAGHENAPKHLLYKETIVAHVKRARDIKIST</sequence>
<dbReference type="SUPFAM" id="SSF53474">
    <property type="entry name" value="alpha/beta-Hydrolases"/>
    <property type="match status" value="1"/>
</dbReference>
<feature type="domain" description="AB hydrolase-1" evidence="1">
    <location>
        <begin position="22"/>
        <end position="136"/>
    </location>
</feature>
<evidence type="ECO:0000313" key="3">
    <source>
        <dbReference type="Proteomes" id="UP001165065"/>
    </source>
</evidence>
<dbReference type="Pfam" id="PF00561">
    <property type="entry name" value="Abhydrolase_1"/>
    <property type="match status" value="1"/>
</dbReference>
<keyword evidence="3" id="KW-1185">Reference proteome</keyword>
<dbReference type="Gene3D" id="3.40.50.1820">
    <property type="entry name" value="alpha/beta hydrolase"/>
    <property type="match status" value="1"/>
</dbReference>
<dbReference type="EMBL" id="BRYA01000669">
    <property type="protein sequence ID" value="GMI28788.1"/>
    <property type="molecule type" value="Genomic_DNA"/>
</dbReference>
<accession>A0A9W7G240</accession>
<protein>
    <recommendedName>
        <fullName evidence="1">AB hydrolase-1 domain-containing protein</fullName>
    </recommendedName>
</protein>
<proteinExistence type="predicted"/>
<dbReference type="OrthoDB" id="408373at2759"/>
<evidence type="ECO:0000259" key="1">
    <source>
        <dbReference type="Pfam" id="PF00561"/>
    </source>
</evidence>
<name>A0A9W7G240_9STRA</name>
<organism evidence="2 3">
    <name type="scientific">Triparma columacea</name>
    <dbReference type="NCBI Taxonomy" id="722753"/>
    <lineage>
        <taxon>Eukaryota</taxon>
        <taxon>Sar</taxon>
        <taxon>Stramenopiles</taxon>
        <taxon>Ochrophyta</taxon>
        <taxon>Bolidophyceae</taxon>
        <taxon>Parmales</taxon>
        <taxon>Triparmaceae</taxon>
        <taxon>Triparma</taxon>
    </lineage>
</organism>
<comment type="caution">
    <text evidence="2">The sequence shown here is derived from an EMBL/GenBank/DDBJ whole genome shotgun (WGS) entry which is preliminary data.</text>
</comment>
<dbReference type="InterPro" id="IPR029058">
    <property type="entry name" value="AB_hydrolase_fold"/>
</dbReference>
<dbReference type="PRINTS" id="PR00111">
    <property type="entry name" value="ABHYDROLASE"/>
</dbReference>
<reference evidence="3" key="1">
    <citation type="journal article" date="2023" name="Commun. Biol.">
        <title>Genome analysis of Parmales, the sister group of diatoms, reveals the evolutionary specialization of diatoms from phago-mixotrophs to photoautotrophs.</title>
        <authorList>
            <person name="Ban H."/>
            <person name="Sato S."/>
            <person name="Yoshikawa S."/>
            <person name="Yamada K."/>
            <person name="Nakamura Y."/>
            <person name="Ichinomiya M."/>
            <person name="Sato N."/>
            <person name="Blanc-Mathieu R."/>
            <person name="Endo H."/>
            <person name="Kuwata A."/>
            <person name="Ogata H."/>
        </authorList>
    </citation>
    <scope>NUCLEOTIDE SEQUENCE [LARGE SCALE GENOMIC DNA]</scope>
</reference>
<dbReference type="PANTHER" id="PTHR43798">
    <property type="entry name" value="MONOACYLGLYCEROL LIPASE"/>
    <property type="match status" value="1"/>
</dbReference>